<dbReference type="InParanoid" id="A0A2V0PA41"/>
<dbReference type="GO" id="GO:0003677">
    <property type="term" value="F:DNA binding"/>
    <property type="evidence" value="ECO:0007669"/>
    <property type="project" value="UniProtKB-KW"/>
</dbReference>
<accession>A0A2V0PA41</accession>
<feature type="region of interest" description="Disordered" evidence="3">
    <location>
        <begin position="87"/>
        <end position="107"/>
    </location>
</feature>
<evidence type="ECO:0000256" key="3">
    <source>
        <dbReference type="SAM" id="MobiDB-lite"/>
    </source>
</evidence>
<gene>
    <name evidence="4" type="ORF">Rsub_09470</name>
</gene>
<comment type="caution">
    <text evidence="4">The sequence shown here is derived from an EMBL/GenBank/DDBJ whole genome shotgun (WGS) entry which is preliminary data.</text>
</comment>
<protein>
    <recommendedName>
        <fullName evidence="6">DNA-binding protein</fullName>
    </recommendedName>
</protein>
<dbReference type="PANTHER" id="PTHR33175">
    <property type="entry name" value="DNA-BINDING PROTEIN HU"/>
    <property type="match status" value="1"/>
</dbReference>
<evidence type="ECO:0000313" key="4">
    <source>
        <dbReference type="EMBL" id="GBF96728.1"/>
    </source>
</evidence>
<dbReference type="InterPro" id="IPR020816">
    <property type="entry name" value="Histone-like_DNA-bd_CS"/>
</dbReference>
<proteinExistence type="inferred from homology"/>
<dbReference type="Gene3D" id="4.10.520.10">
    <property type="entry name" value="IHF-like DNA-binding proteins"/>
    <property type="match status" value="1"/>
</dbReference>
<dbReference type="PRINTS" id="PR01727">
    <property type="entry name" value="DNABINDINGHU"/>
</dbReference>
<dbReference type="SUPFAM" id="SSF47729">
    <property type="entry name" value="IHF-like DNA-binding proteins"/>
    <property type="match status" value="1"/>
</dbReference>
<dbReference type="PANTHER" id="PTHR33175:SF3">
    <property type="entry name" value="DNA-BINDING PROTEIN HU-BETA"/>
    <property type="match status" value="1"/>
</dbReference>
<reference evidence="4 5" key="1">
    <citation type="journal article" date="2018" name="Sci. Rep.">
        <title>Raphidocelis subcapitata (=Pseudokirchneriella subcapitata) provides an insight into genome evolution and environmental adaptations in the Sphaeropleales.</title>
        <authorList>
            <person name="Suzuki S."/>
            <person name="Yamaguchi H."/>
            <person name="Nakajima N."/>
            <person name="Kawachi M."/>
        </authorList>
    </citation>
    <scope>NUCLEOTIDE SEQUENCE [LARGE SCALE GENOMIC DNA]</scope>
    <source>
        <strain evidence="4 5">NIES-35</strain>
    </source>
</reference>
<dbReference type="CDD" id="cd13831">
    <property type="entry name" value="HU"/>
    <property type="match status" value="1"/>
</dbReference>
<evidence type="ECO:0000256" key="1">
    <source>
        <dbReference type="ARBA" id="ARBA00023125"/>
    </source>
</evidence>
<dbReference type="PROSITE" id="PS00045">
    <property type="entry name" value="HISTONE_LIKE"/>
    <property type="match status" value="1"/>
</dbReference>
<keyword evidence="1" id="KW-0238">DNA-binding</keyword>
<organism evidence="4 5">
    <name type="scientific">Raphidocelis subcapitata</name>
    <dbReference type="NCBI Taxonomy" id="307507"/>
    <lineage>
        <taxon>Eukaryota</taxon>
        <taxon>Viridiplantae</taxon>
        <taxon>Chlorophyta</taxon>
        <taxon>core chlorophytes</taxon>
        <taxon>Chlorophyceae</taxon>
        <taxon>CS clade</taxon>
        <taxon>Sphaeropleales</taxon>
        <taxon>Selenastraceae</taxon>
        <taxon>Raphidocelis</taxon>
    </lineage>
</organism>
<dbReference type="STRING" id="307507.A0A2V0PA41"/>
<evidence type="ECO:0008006" key="6">
    <source>
        <dbReference type="Google" id="ProtNLM"/>
    </source>
</evidence>
<keyword evidence="5" id="KW-1185">Reference proteome</keyword>
<evidence type="ECO:0000313" key="5">
    <source>
        <dbReference type="Proteomes" id="UP000247498"/>
    </source>
</evidence>
<dbReference type="SMART" id="SM00411">
    <property type="entry name" value="BHL"/>
    <property type="match status" value="1"/>
</dbReference>
<dbReference type="GO" id="GO:0030527">
    <property type="term" value="F:structural constituent of chromatin"/>
    <property type="evidence" value="ECO:0007669"/>
    <property type="project" value="InterPro"/>
</dbReference>
<comment type="similarity">
    <text evidence="2">Belongs to the bacterial histone-like protein family.</text>
</comment>
<dbReference type="InterPro" id="IPR000119">
    <property type="entry name" value="Hist_DNA-bd"/>
</dbReference>
<dbReference type="EMBL" id="BDRX01000085">
    <property type="protein sequence ID" value="GBF96728.1"/>
    <property type="molecule type" value="Genomic_DNA"/>
</dbReference>
<dbReference type="InterPro" id="IPR010992">
    <property type="entry name" value="IHF-like_DNA-bd_dom_sf"/>
</dbReference>
<dbReference type="AlphaFoldDB" id="A0A2V0PA41"/>
<sequence>MLALRLTAPSVAAYARARQPGRTLVTVRAATTPAKAKPEKIGKGDLKDIVKGATGLSVTDTSKAVDALLDAIMHGVASGKEVAIPGFGSFKPRERKARTGRNPKTGDAINIAARTSPVFTAGKSFKDIVDGHGAAPKQ</sequence>
<dbReference type="Proteomes" id="UP000247498">
    <property type="component" value="Unassembled WGS sequence"/>
</dbReference>
<name>A0A2V0PA41_9CHLO</name>
<dbReference type="OrthoDB" id="10261135at2759"/>
<dbReference type="Pfam" id="PF00216">
    <property type="entry name" value="Bac_DNA_binding"/>
    <property type="match status" value="1"/>
</dbReference>
<evidence type="ECO:0000256" key="2">
    <source>
        <dbReference type="RuleBase" id="RU003939"/>
    </source>
</evidence>